<keyword evidence="4" id="KW-0378">Hydrolase</keyword>
<evidence type="ECO:0000256" key="6">
    <source>
        <dbReference type="ARBA" id="ARBA00023180"/>
    </source>
</evidence>
<gene>
    <name evidence="9" type="ORF">Zmor_020651</name>
</gene>
<comment type="similarity">
    <text evidence="2">Belongs to the sulfatase family.</text>
</comment>
<dbReference type="Proteomes" id="UP001168821">
    <property type="component" value="Unassembled WGS sequence"/>
</dbReference>
<dbReference type="Gene3D" id="3.30.1120.10">
    <property type="match status" value="1"/>
</dbReference>
<protein>
    <recommendedName>
        <fullName evidence="8">Sulfatase N-terminal domain-containing protein</fullName>
    </recommendedName>
</protein>
<dbReference type="PANTHER" id="PTHR10342">
    <property type="entry name" value="ARYLSULFATASE"/>
    <property type="match status" value="1"/>
</dbReference>
<proteinExistence type="inferred from homology"/>
<dbReference type="GO" id="GO:0046872">
    <property type="term" value="F:metal ion binding"/>
    <property type="evidence" value="ECO:0007669"/>
    <property type="project" value="UniProtKB-KW"/>
</dbReference>
<dbReference type="InterPro" id="IPR047115">
    <property type="entry name" value="ARSB"/>
</dbReference>
<dbReference type="InterPro" id="IPR017850">
    <property type="entry name" value="Alkaline_phosphatase_core_sf"/>
</dbReference>
<dbReference type="InterPro" id="IPR024607">
    <property type="entry name" value="Sulfatase_CS"/>
</dbReference>
<evidence type="ECO:0000313" key="10">
    <source>
        <dbReference type="Proteomes" id="UP001168821"/>
    </source>
</evidence>
<evidence type="ECO:0000256" key="4">
    <source>
        <dbReference type="ARBA" id="ARBA00022801"/>
    </source>
</evidence>
<dbReference type="PROSITE" id="PS00149">
    <property type="entry name" value="SULFATASE_2"/>
    <property type="match status" value="1"/>
</dbReference>
<accession>A0AA38I718</accession>
<keyword evidence="5" id="KW-0106">Calcium</keyword>
<keyword evidence="7" id="KW-1133">Transmembrane helix</keyword>
<keyword evidence="6" id="KW-0325">Glycoprotein</keyword>
<dbReference type="InterPro" id="IPR000917">
    <property type="entry name" value="Sulfatase_N"/>
</dbReference>
<reference evidence="9" key="1">
    <citation type="journal article" date="2023" name="G3 (Bethesda)">
        <title>Whole genome assemblies of Zophobas morio and Tenebrio molitor.</title>
        <authorList>
            <person name="Kaur S."/>
            <person name="Stinson S.A."/>
            <person name="diCenzo G.C."/>
        </authorList>
    </citation>
    <scope>NUCLEOTIDE SEQUENCE</scope>
    <source>
        <strain evidence="9">QUZm001</strain>
    </source>
</reference>
<organism evidence="9 10">
    <name type="scientific">Zophobas morio</name>
    <dbReference type="NCBI Taxonomy" id="2755281"/>
    <lineage>
        <taxon>Eukaryota</taxon>
        <taxon>Metazoa</taxon>
        <taxon>Ecdysozoa</taxon>
        <taxon>Arthropoda</taxon>
        <taxon>Hexapoda</taxon>
        <taxon>Insecta</taxon>
        <taxon>Pterygota</taxon>
        <taxon>Neoptera</taxon>
        <taxon>Endopterygota</taxon>
        <taxon>Coleoptera</taxon>
        <taxon>Polyphaga</taxon>
        <taxon>Cucujiformia</taxon>
        <taxon>Tenebrionidae</taxon>
        <taxon>Zophobas</taxon>
    </lineage>
</organism>
<comment type="caution">
    <text evidence="9">The sequence shown here is derived from an EMBL/GenBank/DDBJ whole genome shotgun (WGS) entry which is preliminary data.</text>
</comment>
<evidence type="ECO:0000256" key="7">
    <source>
        <dbReference type="SAM" id="Phobius"/>
    </source>
</evidence>
<keyword evidence="3" id="KW-0479">Metal-binding</keyword>
<dbReference type="Pfam" id="PF00884">
    <property type="entry name" value="Sulfatase"/>
    <property type="match status" value="1"/>
</dbReference>
<keyword evidence="7" id="KW-0812">Transmembrane</keyword>
<evidence type="ECO:0000256" key="2">
    <source>
        <dbReference type="ARBA" id="ARBA00008779"/>
    </source>
</evidence>
<evidence type="ECO:0000313" key="9">
    <source>
        <dbReference type="EMBL" id="KAJ3648882.1"/>
    </source>
</evidence>
<dbReference type="Gene3D" id="3.40.720.10">
    <property type="entry name" value="Alkaline Phosphatase, subunit A"/>
    <property type="match status" value="1"/>
</dbReference>
<comment type="cofactor">
    <cofactor evidence="1">
        <name>Ca(2+)</name>
        <dbReference type="ChEBI" id="CHEBI:29108"/>
    </cofactor>
</comment>
<evidence type="ECO:0000259" key="8">
    <source>
        <dbReference type="Pfam" id="PF00884"/>
    </source>
</evidence>
<evidence type="ECO:0000256" key="1">
    <source>
        <dbReference type="ARBA" id="ARBA00001913"/>
    </source>
</evidence>
<dbReference type="EMBL" id="JALNTZ010000006">
    <property type="protein sequence ID" value="KAJ3648882.1"/>
    <property type="molecule type" value="Genomic_DNA"/>
</dbReference>
<evidence type="ECO:0000256" key="3">
    <source>
        <dbReference type="ARBA" id="ARBA00022723"/>
    </source>
</evidence>
<feature type="transmembrane region" description="Helical" evidence="7">
    <location>
        <begin position="7"/>
        <end position="29"/>
    </location>
</feature>
<keyword evidence="7" id="KW-0472">Membrane</keyword>
<keyword evidence="10" id="KW-1185">Reference proteome</keyword>
<evidence type="ECO:0000256" key="5">
    <source>
        <dbReference type="ARBA" id="ARBA00022837"/>
    </source>
</evidence>
<dbReference type="CDD" id="cd16029">
    <property type="entry name" value="4-S"/>
    <property type="match status" value="1"/>
</dbReference>
<dbReference type="SUPFAM" id="SSF53649">
    <property type="entry name" value="Alkaline phosphatase-like"/>
    <property type="match status" value="1"/>
</dbReference>
<name>A0AA38I718_9CUCU</name>
<dbReference type="GO" id="GO:0008484">
    <property type="term" value="F:sulfuric ester hydrolase activity"/>
    <property type="evidence" value="ECO:0007669"/>
    <property type="project" value="InterPro"/>
</dbReference>
<sequence>MPALKRRYWIMATITIAAVLLGIILYFVLVPEDVPITRKKPHIIIIMADDLGRNDVGFHGSNQIPTPNIDALAYNGIILDKFYTQYACTPSRAALLTGNYPLRYGIHGSPIRAGQNRSLPEDVTTMPEHLKKLGYKTHLVGKWHLGAAYKKSTPLRRGFDTHFGYWHGFVGYFDYTAIYELTNETNAKGLDVHDGFQPVWSAQGKYATELFTEKAVEVIDGHDGDEPLFLFLAHLAPHTGTDGTELGVPNSTLSNIKYEYIKDPRRRLYADVVNLMDESVGKVVEKLSDKNMLQNSIILFLSDNGAQTVGVYENSGSNWPLRGLKLSEFEGGVRAAAAIFSPLFEKSGYVNKELIHLTDLLPTFFVAAGGDPETLGTIDGINQWDTLSKNLSTNRTEVLLNINEVENASAIITNSGRYKFLQGTYNSGSYDHHYGDGGRGPEVPPFSVSTILESSTYEAIRGLVTAPLTNDKVKELRAQTDLSWCRNDNETYPMDCRKGCLFNLDEDPCEITNIIETEKEIEGKLRGRLDDFKKVMVPQPEEVFDEASNPIFYNNTWCTWLDDDLCFKTPKLQK</sequence>
<feature type="domain" description="Sulfatase N-terminal" evidence="8">
    <location>
        <begin position="41"/>
        <end position="369"/>
    </location>
</feature>
<dbReference type="AlphaFoldDB" id="A0AA38I718"/>
<dbReference type="PANTHER" id="PTHR10342:SF273">
    <property type="entry name" value="RE14504P"/>
    <property type="match status" value="1"/>
</dbReference>